<dbReference type="AlphaFoldDB" id="A0A8H3YNR7"/>
<comment type="caution">
    <text evidence="1">The sequence shown here is derived from an EMBL/GenBank/DDBJ whole genome shotgun (WGS) entry which is preliminary data.</text>
</comment>
<reference evidence="1 2" key="1">
    <citation type="submission" date="2018-12" db="EMBL/GenBank/DDBJ databases">
        <title>Venturia inaequalis Genome Resource.</title>
        <authorList>
            <person name="Lichtner F.J."/>
        </authorList>
    </citation>
    <scope>NUCLEOTIDE SEQUENCE [LARGE SCALE GENOMIC DNA]</scope>
    <source>
        <strain evidence="1 2">120213</strain>
    </source>
</reference>
<accession>A0A8H3YNR7</accession>
<sequence>MATIVNELISQREREKVLWEKRSRYSNFSCRRLMAAELSRLSESAVPELELEAADPLFLASRRRLEGLDPLFRENSLFLPASAPAPVTVQLNGMYKKKADKIQPQNVQLIDSSTPGGRIDWREFIMKE</sequence>
<dbReference type="Proteomes" id="UP000447873">
    <property type="component" value="Unassembled WGS sequence"/>
</dbReference>
<name>A0A8H3YNR7_VENIN</name>
<protein>
    <submittedName>
        <fullName evidence="1">Uncharacterized protein</fullName>
    </submittedName>
</protein>
<gene>
    <name evidence="1" type="ORF">EG328_008906</name>
</gene>
<evidence type="ECO:0000313" key="2">
    <source>
        <dbReference type="Proteomes" id="UP000447873"/>
    </source>
</evidence>
<organism evidence="1 2">
    <name type="scientific">Venturia inaequalis</name>
    <name type="common">Apple scab fungus</name>
    <dbReference type="NCBI Taxonomy" id="5025"/>
    <lineage>
        <taxon>Eukaryota</taxon>
        <taxon>Fungi</taxon>
        <taxon>Dikarya</taxon>
        <taxon>Ascomycota</taxon>
        <taxon>Pezizomycotina</taxon>
        <taxon>Dothideomycetes</taxon>
        <taxon>Pleosporomycetidae</taxon>
        <taxon>Venturiales</taxon>
        <taxon>Venturiaceae</taxon>
        <taxon>Venturia</taxon>
    </lineage>
</organism>
<evidence type="ECO:0000313" key="1">
    <source>
        <dbReference type="EMBL" id="KAE9966458.1"/>
    </source>
</evidence>
<proteinExistence type="predicted"/>
<dbReference type="EMBL" id="WNWS01000516">
    <property type="protein sequence ID" value="KAE9966458.1"/>
    <property type="molecule type" value="Genomic_DNA"/>
</dbReference>